<dbReference type="Pfam" id="PF03466">
    <property type="entry name" value="LysR_substrate"/>
    <property type="match status" value="1"/>
</dbReference>
<dbReference type="Gene3D" id="1.10.10.10">
    <property type="entry name" value="Winged helix-like DNA-binding domain superfamily/Winged helix DNA-binding domain"/>
    <property type="match status" value="1"/>
</dbReference>
<dbReference type="PROSITE" id="PS50931">
    <property type="entry name" value="HTH_LYSR"/>
    <property type="match status" value="1"/>
</dbReference>
<evidence type="ECO:0000256" key="2">
    <source>
        <dbReference type="ARBA" id="ARBA00023015"/>
    </source>
</evidence>
<dbReference type="AlphaFoldDB" id="A0A1E5IRI1"/>
<dbReference type="FunFam" id="1.10.10.10:FF:000001">
    <property type="entry name" value="LysR family transcriptional regulator"/>
    <property type="match status" value="1"/>
</dbReference>
<dbReference type="GO" id="GO:0043565">
    <property type="term" value="F:sequence-specific DNA binding"/>
    <property type="evidence" value="ECO:0007669"/>
    <property type="project" value="TreeGrafter"/>
</dbReference>
<gene>
    <name evidence="6" type="ORF">BEL05_06610</name>
</gene>
<dbReference type="RefSeq" id="WP_069671719.1">
    <property type="nucleotide sequence ID" value="NZ_MCBT01000044.1"/>
</dbReference>
<keyword evidence="2" id="KW-0805">Transcription regulation</keyword>
<dbReference type="InterPro" id="IPR005119">
    <property type="entry name" value="LysR_subst-bd"/>
</dbReference>
<organism evidence="6 7">
    <name type="scientific">Shewanella colwelliana</name>
    <name type="common">Alteromonas colwelliana</name>
    <dbReference type="NCBI Taxonomy" id="23"/>
    <lineage>
        <taxon>Bacteria</taxon>
        <taxon>Pseudomonadati</taxon>
        <taxon>Pseudomonadota</taxon>
        <taxon>Gammaproteobacteria</taxon>
        <taxon>Alteromonadales</taxon>
        <taxon>Shewanellaceae</taxon>
        <taxon>Shewanella</taxon>
    </lineage>
</organism>
<sequence>MDSFEGIVEFIAVAETHGFSAAARQLGHSTSHVSRQIARLETRLGCALFARTTRSVSLTQAGQRYFQQCKNLLVGLQQANEQVINQQLELSGTLRVSAAGAFAEQYIAPVLIEFASQHPELTIDMDFNSRMVNFVEDGIDFAIRFGALQDSGLVARKLANRNMMAVASPDYLQQYGLPNHPRDLKHHSCIISNKDHWLFHDADSASEPEREINVKVQGRWRSNNVPAVIAACEQHLGIGYLPKSSFINALAKGSVVPILQPYWSSGLTSWIVYQNRRFLPMRARLAIDHLLTHFADWQE</sequence>
<reference evidence="6 7" key="1">
    <citation type="submission" date="2016-07" db="EMBL/GenBank/DDBJ databases">
        <title>Whole-genome of two Shewanella species isolated from a digestive organ of sea cucumber Apostichopus japonicus Selenka 1867.</title>
        <authorList>
            <person name="Hong H.-H."/>
            <person name="Choi H."/>
            <person name="Cheon S."/>
            <person name="Oh J.-S."/>
            <person name="Lee H.-G."/>
            <person name="Park C."/>
        </authorList>
    </citation>
    <scope>NUCLEOTIDE SEQUENCE [LARGE SCALE GENOMIC DNA]</scope>
    <source>
        <strain evidence="6 7">CSB03KR</strain>
    </source>
</reference>
<dbReference type="InterPro" id="IPR036388">
    <property type="entry name" value="WH-like_DNA-bd_sf"/>
</dbReference>
<evidence type="ECO:0000256" key="3">
    <source>
        <dbReference type="ARBA" id="ARBA00023125"/>
    </source>
</evidence>
<keyword evidence="3" id="KW-0238">DNA-binding</keyword>
<comment type="caution">
    <text evidence="6">The sequence shown here is derived from an EMBL/GenBank/DDBJ whole genome shotgun (WGS) entry which is preliminary data.</text>
</comment>
<dbReference type="STRING" id="23.BEL05_06610"/>
<feature type="domain" description="HTH lysR-type" evidence="5">
    <location>
        <begin position="1"/>
        <end position="59"/>
    </location>
</feature>
<name>A0A1E5IRI1_SHECO</name>
<dbReference type="PANTHER" id="PTHR30537">
    <property type="entry name" value="HTH-TYPE TRANSCRIPTIONAL REGULATOR"/>
    <property type="match status" value="1"/>
</dbReference>
<comment type="similarity">
    <text evidence="1">Belongs to the LysR transcriptional regulatory family.</text>
</comment>
<dbReference type="CDD" id="cd08422">
    <property type="entry name" value="PBP2_CrgA_like"/>
    <property type="match status" value="1"/>
</dbReference>
<dbReference type="EMBL" id="MCBT01000044">
    <property type="protein sequence ID" value="OEG73169.1"/>
    <property type="molecule type" value="Genomic_DNA"/>
</dbReference>
<dbReference type="GO" id="GO:0006351">
    <property type="term" value="P:DNA-templated transcription"/>
    <property type="evidence" value="ECO:0007669"/>
    <property type="project" value="TreeGrafter"/>
</dbReference>
<evidence type="ECO:0000313" key="6">
    <source>
        <dbReference type="EMBL" id="OEG73169.1"/>
    </source>
</evidence>
<dbReference type="OrthoDB" id="9786526at2"/>
<protein>
    <submittedName>
        <fullName evidence="6">LysR family transcriptional regulator</fullName>
    </submittedName>
</protein>
<dbReference type="Gene3D" id="3.40.190.290">
    <property type="match status" value="1"/>
</dbReference>
<dbReference type="Proteomes" id="UP000095230">
    <property type="component" value="Unassembled WGS sequence"/>
</dbReference>
<dbReference type="InterPro" id="IPR000847">
    <property type="entry name" value="LysR_HTH_N"/>
</dbReference>
<dbReference type="SUPFAM" id="SSF46785">
    <property type="entry name" value="Winged helix' DNA-binding domain"/>
    <property type="match status" value="1"/>
</dbReference>
<evidence type="ECO:0000256" key="4">
    <source>
        <dbReference type="ARBA" id="ARBA00023163"/>
    </source>
</evidence>
<evidence type="ECO:0000259" key="5">
    <source>
        <dbReference type="PROSITE" id="PS50931"/>
    </source>
</evidence>
<proteinExistence type="inferred from homology"/>
<dbReference type="GO" id="GO:0003700">
    <property type="term" value="F:DNA-binding transcription factor activity"/>
    <property type="evidence" value="ECO:0007669"/>
    <property type="project" value="InterPro"/>
</dbReference>
<dbReference type="InterPro" id="IPR036390">
    <property type="entry name" value="WH_DNA-bd_sf"/>
</dbReference>
<dbReference type="InterPro" id="IPR058163">
    <property type="entry name" value="LysR-type_TF_proteobact-type"/>
</dbReference>
<dbReference type="PANTHER" id="PTHR30537:SF10">
    <property type="entry name" value="TRANSCRIPTIONAL REGULATOR-RELATED"/>
    <property type="match status" value="1"/>
</dbReference>
<accession>A0A1E5IRI1</accession>
<dbReference type="SUPFAM" id="SSF53850">
    <property type="entry name" value="Periplasmic binding protein-like II"/>
    <property type="match status" value="1"/>
</dbReference>
<keyword evidence="4" id="KW-0804">Transcription</keyword>
<dbReference type="Pfam" id="PF00126">
    <property type="entry name" value="HTH_1"/>
    <property type="match status" value="1"/>
</dbReference>
<evidence type="ECO:0000256" key="1">
    <source>
        <dbReference type="ARBA" id="ARBA00009437"/>
    </source>
</evidence>
<evidence type="ECO:0000313" key="7">
    <source>
        <dbReference type="Proteomes" id="UP000095230"/>
    </source>
</evidence>